<evidence type="ECO:0000256" key="4">
    <source>
        <dbReference type="ARBA" id="ARBA00047899"/>
    </source>
</evidence>
<evidence type="ECO:0000259" key="8">
    <source>
        <dbReference type="PROSITE" id="PS50081"/>
    </source>
</evidence>
<dbReference type="Proteomes" id="UP001142055">
    <property type="component" value="Chromosome 3"/>
</dbReference>
<dbReference type="CDD" id="cd20821">
    <property type="entry name" value="C1_MgcRacGAP"/>
    <property type="match status" value="1"/>
</dbReference>
<dbReference type="SUPFAM" id="SSF57889">
    <property type="entry name" value="Cysteine-rich domain"/>
    <property type="match status" value="1"/>
</dbReference>
<organism evidence="9 10">
    <name type="scientific">Blomia tropicalis</name>
    <name type="common">Mite</name>
    <dbReference type="NCBI Taxonomy" id="40697"/>
    <lineage>
        <taxon>Eukaryota</taxon>
        <taxon>Metazoa</taxon>
        <taxon>Ecdysozoa</taxon>
        <taxon>Arthropoda</taxon>
        <taxon>Chelicerata</taxon>
        <taxon>Arachnida</taxon>
        <taxon>Acari</taxon>
        <taxon>Acariformes</taxon>
        <taxon>Sarcoptiformes</taxon>
        <taxon>Astigmata</taxon>
        <taxon>Glycyphagoidea</taxon>
        <taxon>Echimyopodidae</taxon>
        <taxon>Blomia</taxon>
    </lineage>
</organism>
<dbReference type="Gene3D" id="3.30.60.20">
    <property type="match status" value="1"/>
</dbReference>
<keyword evidence="3" id="KW-0862">Zinc</keyword>
<dbReference type="PANTHER" id="PTHR22988">
    <property type="entry name" value="MYOTONIC DYSTROPHY S/T KINASE-RELATED"/>
    <property type="match status" value="1"/>
</dbReference>
<evidence type="ECO:0000256" key="7">
    <source>
        <dbReference type="SAM" id="MobiDB-lite"/>
    </source>
</evidence>
<feature type="coiled-coil region" evidence="6">
    <location>
        <begin position="26"/>
        <end position="78"/>
    </location>
</feature>
<dbReference type="GO" id="GO:0046872">
    <property type="term" value="F:metal ion binding"/>
    <property type="evidence" value="ECO:0007669"/>
    <property type="project" value="UniProtKB-KW"/>
</dbReference>
<feature type="compositionally biased region" description="Basic and acidic residues" evidence="7">
    <location>
        <begin position="255"/>
        <end position="271"/>
    </location>
</feature>
<evidence type="ECO:0000256" key="3">
    <source>
        <dbReference type="ARBA" id="ARBA00022833"/>
    </source>
</evidence>
<dbReference type="PROSITE" id="PS50081">
    <property type="entry name" value="ZF_DAG_PE_2"/>
    <property type="match status" value="1"/>
</dbReference>
<feature type="domain" description="Phorbol-ester/DAG-type" evidence="8">
    <location>
        <begin position="772"/>
        <end position="813"/>
    </location>
</feature>
<keyword evidence="1" id="KW-0597">Phosphoprotein</keyword>
<feature type="region of interest" description="Disordered" evidence="7">
    <location>
        <begin position="255"/>
        <end position="282"/>
    </location>
</feature>
<accession>A0A9Q0LZP1</accession>
<evidence type="ECO:0000256" key="6">
    <source>
        <dbReference type="SAM" id="Coils"/>
    </source>
</evidence>
<feature type="coiled-coil region" evidence="6">
    <location>
        <begin position="394"/>
        <end position="649"/>
    </location>
</feature>
<dbReference type="InterPro" id="IPR050839">
    <property type="entry name" value="Rho-assoc_Ser/Thr_Kinase"/>
</dbReference>
<dbReference type="PANTHER" id="PTHR22988:SF71">
    <property type="entry name" value="CITRON RHO-INTERACTING KINASE"/>
    <property type="match status" value="1"/>
</dbReference>
<evidence type="ECO:0000256" key="1">
    <source>
        <dbReference type="ARBA" id="ARBA00022553"/>
    </source>
</evidence>
<gene>
    <name evidence="9" type="ORF">RDWZM_007353</name>
</gene>
<feature type="compositionally biased region" description="Polar residues" evidence="7">
    <location>
        <begin position="272"/>
        <end position="282"/>
    </location>
</feature>
<reference evidence="9" key="1">
    <citation type="submission" date="2022-12" db="EMBL/GenBank/DDBJ databases">
        <title>Genome assemblies of Blomia tropicalis.</title>
        <authorList>
            <person name="Cui Y."/>
        </authorList>
    </citation>
    <scope>NUCLEOTIDE SEQUENCE</scope>
    <source>
        <tissue evidence="9">Adult mites</tissue>
    </source>
</reference>
<dbReference type="GO" id="GO:0004674">
    <property type="term" value="F:protein serine/threonine kinase activity"/>
    <property type="evidence" value="ECO:0007669"/>
    <property type="project" value="UniProtKB-EC"/>
</dbReference>
<protein>
    <recommendedName>
        <fullName evidence="8">Phorbol-ester/DAG-type domain-containing protein</fullName>
    </recommendedName>
</protein>
<comment type="catalytic activity">
    <reaction evidence="4">
        <text>L-threonyl-[protein] + ATP = O-phospho-L-threonyl-[protein] + ADP + H(+)</text>
        <dbReference type="Rhea" id="RHEA:46608"/>
        <dbReference type="Rhea" id="RHEA-COMP:11060"/>
        <dbReference type="Rhea" id="RHEA-COMP:11605"/>
        <dbReference type="ChEBI" id="CHEBI:15378"/>
        <dbReference type="ChEBI" id="CHEBI:30013"/>
        <dbReference type="ChEBI" id="CHEBI:30616"/>
        <dbReference type="ChEBI" id="CHEBI:61977"/>
        <dbReference type="ChEBI" id="CHEBI:456216"/>
        <dbReference type="EC" id="2.7.11.1"/>
    </reaction>
</comment>
<comment type="catalytic activity">
    <reaction evidence="5">
        <text>L-seryl-[protein] + ATP = O-phospho-L-seryl-[protein] + ADP + H(+)</text>
        <dbReference type="Rhea" id="RHEA:17989"/>
        <dbReference type="Rhea" id="RHEA-COMP:9863"/>
        <dbReference type="Rhea" id="RHEA-COMP:11604"/>
        <dbReference type="ChEBI" id="CHEBI:15378"/>
        <dbReference type="ChEBI" id="CHEBI:29999"/>
        <dbReference type="ChEBI" id="CHEBI:30616"/>
        <dbReference type="ChEBI" id="CHEBI:83421"/>
        <dbReference type="ChEBI" id="CHEBI:456216"/>
        <dbReference type="EC" id="2.7.11.1"/>
    </reaction>
</comment>
<evidence type="ECO:0000313" key="9">
    <source>
        <dbReference type="EMBL" id="KAJ6216196.1"/>
    </source>
</evidence>
<sequence length="901" mass="106816">MVENENGGIFPSLSRTEFEFEVNKELASLQNKMEDCNKFNESVKENLKNIKVDFDSAISRENVLKRRLEQEVNKHNKREKESASLISELKDAYDRNMVKLREHHQKKIFEILDKHKLEMQKWKSRYEKLKFEKKVDQGDHDDSFADEKLHAENKTLKLQNETLEQELKQTKKEMKTIQDNYKSLQKDYEKQSAQLITKNKDLSESKQKIEEFEQKIKENESIIKEKTDKLKTKQESYSELKSRFDKVSNDYETLKGRENKFDDDSNAKRQNNDSTSSDMTTADQKNWDLTRYKEELAILRVELRSVNDKFIKKGKVVEYLRDKNSEINSEMSKLQELFDENKRACEEHMKQIENFQSDIDRNNNEIVARNDQILELKSQIEDCFQNMDLKIKEINDIKRSEKKWKDKCSELEKKHQLLLKEIETIKRKNAALQVEIDRRNHENDNLNLEKKKLTRTNETLKKLCTELETQVDTYSKKCSEVLNAKKSLIKQKSSHDDELSFLHEELSRYKEMHGQLKQENEEYLSKLSQTELEMKNSFTEQKIQVDKLIRENQLEQEKCKQLEDTVDWLHESIEDLEQQLVSLNDERFSITAELSQIKEEASKHITKVSELEQEKRQLLEELQVKSEYEEELIERINFLRDHLKSKEDEMNRNQFALGQTFSQQMKLIKLLQEKAECPKKKPSFFHLSSPKILSQNYHQKFQEAQRSYNLEKTKNYKLNEQLKETNLELERNLVEVKNLKMQMYELQKQFAQNKHESQQKVQSSHSGSYKYTHSFVPIKITFPSECVSCLRKIFFGQKARKCQDCKSIIHATCNLANNCGIPIEEVRRRLHEDSSMCSSSEDFNKSDSIEPSAPEIALDTFSNVETKTLEQELDKILSSPKNKSNQEHFSFSDSMMEILKQ</sequence>
<dbReference type="EMBL" id="JAPWDV010000003">
    <property type="protein sequence ID" value="KAJ6216196.1"/>
    <property type="molecule type" value="Genomic_DNA"/>
</dbReference>
<feature type="coiled-coil region" evidence="6">
    <location>
        <begin position="289"/>
        <end position="365"/>
    </location>
</feature>
<proteinExistence type="predicted"/>
<feature type="coiled-coil region" evidence="6">
    <location>
        <begin position="719"/>
        <end position="749"/>
    </location>
</feature>
<evidence type="ECO:0000256" key="5">
    <source>
        <dbReference type="ARBA" id="ARBA00048679"/>
    </source>
</evidence>
<dbReference type="PROSITE" id="PS00479">
    <property type="entry name" value="ZF_DAG_PE_1"/>
    <property type="match status" value="1"/>
</dbReference>
<dbReference type="GO" id="GO:0005737">
    <property type="term" value="C:cytoplasm"/>
    <property type="evidence" value="ECO:0007669"/>
    <property type="project" value="TreeGrafter"/>
</dbReference>
<evidence type="ECO:0000256" key="2">
    <source>
        <dbReference type="ARBA" id="ARBA00022723"/>
    </source>
</evidence>
<comment type="caution">
    <text evidence="9">The sequence shown here is derived from an EMBL/GenBank/DDBJ whole genome shotgun (WGS) entry which is preliminary data.</text>
</comment>
<dbReference type="AlphaFoldDB" id="A0A9Q0LZP1"/>
<name>A0A9Q0LZP1_BLOTA</name>
<evidence type="ECO:0000313" key="10">
    <source>
        <dbReference type="Proteomes" id="UP001142055"/>
    </source>
</evidence>
<dbReference type="OMA" id="KMDIRLS"/>
<keyword evidence="10" id="KW-1185">Reference proteome</keyword>
<keyword evidence="6" id="KW-0175">Coiled coil</keyword>
<dbReference type="InterPro" id="IPR002219">
    <property type="entry name" value="PKC_DAG/PE"/>
</dbReference>
<dbReference type="GO" id="GO:0005856">
    <property type="term" value="C:cytoskeleton"/>
    <property type="evidence" value="ECO:0007669"/>
    <property type="project" value="TreeGrafter"/>
</dbReference>
<dbReference type="GO" id="GO:0031032">
    <property type="term" value="P:actomyosin structure organization"/>
    <property type="evidence" value="ECO:0007669"/>
    <property type="project" value="TreeGrafter"/>
</dbReference>
<feature type="coiled-coil region" evidence="6">
    <location>
        <begin position="112"/>
        <end position="243"/>
    </location>
</feature>
<dbReference type="InterPro" id="IPR046349">
    <property type="entry name" value="C1-like_sf"/>
</dbReference>
<keyword evidence="2" id="KW-0479">Metal-binding</keyword>